<sequence>MLKLNKIQYNNCIFACKIKAMRFKVHFFFFLFLVLFFSCPEDDGDGLVEIPENDRTEQQIIDRDSLLGY</sequence>
<dbReference type="AlphaFoldDB" id="A0A382RGP6"/>
<gene>
    <name evidence="1" type="ORF">METZ01_LOCUS349424</name>
</gene>
<protein>
    <submittedName>
        <fullName evidence="1">Uncharacterized protein</fullName>
    </submittedName>
</protein>
<proteinExistence type="predicted"/>
<dbReference type="EMBL" id="UINC01121420">
    <property type="protein sequence ID" value="SVC96570.1"/>
    <property type="molecule type" value="Genomic_DNA"/>
</dbReference>
<name>A0A382RGP6_9ZZZZ</name>
<organism evidence="1">
    <name type="scientific">marine metagenome</name>
    <dbReference type="NCBI Taxonomy" id="408172"/>
    <lineage>
        <taxon>unclassified sequences</taxon>
        <taxon>metagenomes</taxon>
        <taxon>ecological metagenomes</taxon>
    </lineage>
</organism>
<feature type="non-terminal residue" evidence="1">
    <location>
        <position position="69"/>
    </location>
</feature>
<reference evidence="1" key="1">
    <citation type="submission" date="2018-05" db="EMBL/GenBank/DDBJ databases">
        <authorList>
            <person name="Lanie J.A."/>
            <person name="Ng W.-L."/>
            <person name="Kazmierczak K.M."/>
            <person name="Andrzejewski T.M."/>
            <person name="Davidsen T.M."/>
            <person name="Wayne K.J."/>
            <person name="Tettelin H."/>
            <person name="Glass J.I."/>
            <person name="Rusch D."/>
            <person name="Podicherti R."/>
            <person name="Tsui H.-C.T."/>
            <person name="Winkler M.E."/>
        </authorList>
    </citation>
    <scope>NUCLEOTIDE SEQUENCE</scope>
</reference>
<evidence type="ECO:0000313" key="1">
    <source>
        <dbReference type="EMBL" id="SVC96570.1"/>
    </source>
</evidence>
<accession>A0A382RGP6</accession>